<dbReference type="AlphaFoldDB" id="A0A9Q8SQY9"/>
<protein>
    <submittedName>
        <fullName evidence="1">Uncharacterized protein</fullName>
    </submittedName>
</protein>
<proteinExistence type="predicted"/>
<keyword evidence="2" id="KW-1185">Reference proteome</keyword>
<evidence type="ECO:0000313" key="1">
    <source>
        <dbReference type="EMBL" id="UQC80972.1"/>
    </source>
</evidence>
<sequence length="76" mass="8782">MNGQLEEVDLSKSRLAGLRSLQHMAISDGGGDRRNMAYQVAKLTFGAKENTRKKKRPQIWIQQLRKTALCSVYRFW</sequence>
<dbReference type="EMBL" id="CP019475">
    <property type="protein sequence ID" value="UQC80972.1"/>
    <property type="molecule type" value="Genomic_DNA"/>
</dbReference>
<name>A0A9Q8SQY9_9PEZI</name>
<gene>
    <name evidence="1" type="ORF">CLUP02_06458</name>
</gene>
<evidence type="ECO:0000313" key="2">
    <source>
        <dbReference type="Proteomes" id="UP000830671"/>
    </source>
</evidence>
<dbReference type="GeneID" id="73340467"/>
<reference evidence="1" key="1">
    <citation type="journal article" date="2021" name="Mol. Plant Microbe Interact.">
        <title>Complete Genome Sequence of the Plant-Pathogenic Fungus Colletotrichum lupini.</title>
        <authorList>
            <person name="Baroncelli R."/>
            <person name="Pensec F."/>
            <person name="Da Lio D."/>
            <person name="Boufleur T."/>
            <person name="Vicente I."/>
            <person name="Sarrocco S."/>
            <person name="Picot A."/>
            <person name="Baraldi E."/>
            <person name="Sukno S."/>
            <person name="Thon M."/>
            <person name="Le Floch G."/>
        </authorList>
    </citation>
    <scope>NUCLEOTIDE SEQUENCE</scope>
    <source>
        <strain evidence="1">IMI 504893</strain>
    </source>
</reference>
<accession>A0A9Q8SQY9</accession>
<dbReference type="Proteomes" id="UP000830671">
    <property type="component" value="Chromosome 3"/>
</dbReference>
<organism evidence="1 2">
    <name type="scientific">Colletotrichum lupini</name>
    <dbReference type="NCBI Taxonomy" id="145971"/>
    <lineage>
        <taxon>Eukaryota</taxon>
        <taxon>Fungi</taxon>
        <taxon>Dikarya</taxon>
        <taxon>Ascomycota</taxon>
        <taxon>Pezizomycotina</taxon>
        <taxon>Sordariomycetes</taxon>
        <taxon>Hypocreomycetidae</taxon>
        <taxon>Glomerellales</taxon>
        <taxon>Glomerellaceae</taxon>
        <taxon>Colletotrichum</taxon>
        <taxon>Colletotrichum acutatum species complex</taxon>
    </lineage>
</organism>
<dbReference type="KEGG" id="clup:CLUP02_06458"/>
<dbReference type="RefSeq" id="XP_049142600.1">
    <property type="nucleotide sequence ID" value="XM_049285457.1"/>
</dbReference>